<evidence type="ECO:0008006" key="3">
    <source>
        <dbReference type="Google" id="ProtNLM"/>
    </source>
</evidence>
<dbReference type="RefSeq" id="WP_036624276.1">
    <property type="nucleotide sequence ID" value="NZ_JAKOBR010000167.1"/>
</dbReference>
<name>A0A090Z1Z6_PAEMA</name>
<sequence length="299" mass="33080">MEKRERETLRRAREFIYTNARLLDRKRFAFHFEAGSAEEVLDALKPYQNADGGFGNALEADMRCPQSQPVTTETALMVIREAGGFGSDMMDGVLRYLRSITLDGGGLPRATTDVNAYPHAPWWTTERDGIPSLNPTGSIIGMLLAQRERTDFGEEAWFRSNIAFLWRSLESGGVPGDYHDAAQWIAFLEHAPEPDQGRASRLKAALDDWLAGPGGIERDPLAGGYVYKVLDYASSPDSYAARLVTAEEVSGHLDALIASQQEDGGWPLSFPAVSPAGEQEWRGWLAVDRLKTLKAYGRL</sequence>
<comment type="caution">
    <text evidence="1">The sequence shown here is derived from an EMBL/GenBank/DDBJ whole genome shotgun (WGS) entry which is preliminary data.</text>
</comment>
<dbReference type="PATRIC" id="fig|44252.3.peg.4849"/>
<dbReference type="GeneID" id="77008377"/>
<dbReference type="HOGENOM" id="CLU_051344_0_0_9"/>
<dbReference type="Gene3D" id="1.50.10.20">
    <property type="match status" value="1"/>
</dbReference>
<dbReference type="STRING" id="44252.DJ90_4286"/>
<proteinExistence type="predicted"/>
<dbReference type="SUPFAM" id="SSF48239">
    <property type="entry name" value="Terpenoid cyclases/Protein prenyltransferases"/>
    <property type="match status" value="1"/>
</dbReference>
<protein>
    <recommendedName>
        <fullName evidence="3">Prenyltransferase-like family protein</fullName>
    </recommendedName>
</protein>
<evidence type="ECO:0000313" key="1">
    <source>
        <dbReference type="EMBL" id="KFM98450.1"/>
    </source>
</evidence>
<dbReference type="AlphaFoldDB" id="A0A090Z1Z6"/>
<gene>
    <name evidence="1" type="ORF">DJ90_4286</name>
</gene>
<dbReference type="InterPro" id="IPR008930">
    <property type="entry name" value="Terpenoid_cyclase/PrenylTrfase"/>
</dbReference>
<dbReference type="OrthoDB" id="3286086at2"/>
<organism evidence="1 2">
    <name type="scientific">Paenibacillus macerans</name>
    <name type="common">Bacillus macerans</name>
    <dbReference type="NCBI Taxonomy" id="44252"/>
    <lineage>
        <taxon>Bacteria</taxon>
        <taxon>Bacillati</taxon>
        <taxon>Bacillota</taxon>
        <taxon>Bacilli</taxon>
        <taxon>Bacillales</taxon>
        <taxon>Paenibacillaceae</taxon>
        <taxon>Paenibacillus</taxon>
    </lineage>
</organism>
<reference evidence="1 2" key="1">
    <citation type="submission" date="2014-04" db="EMBL/GenBank/DDBJ databases">
        <authorList>
            <person name="Bishop-Lilly K.A."/>
            <person name="Broomall S.M."/>
            <person name="Chain P.S."/>
            <person name="Chertkov O."/>
            <person name="Coyne S.R."/>
            <person name="Daligault H.E."/>
            <person name="Davenport K.W."/>
            <person name="Erkkila T."/>
            <person name="Frey K.G."/>
            <person name="Gibbons H.S."/>
            <person name="Gu W."/>
            <person name="Jaissle J."/>
            <person name="Johnson S.L."/>
            <person name="Koroleva G.I."/>
            <person name="Ladner J.T."/>
            <person name="Lo C.-C."/>
            <person name="Minogue T.D."/>
            <person name="Munk C."/>
            <person name="Palacios G.F."/>
            <person name="Redden C.L."/>
            <person name="Rosenzweig C.N."/>
            <person name="Scholz M.B."/>
            <person name="Teshima H."/>
            <person name="Xu Y."/>
        </authorList>
    </citation>
    <scope>NUCLEOTIDE SEQUENCE [LARGE SCALE GENOMIC DNA]</scope>
    <source>
        <strain evidence="1 2">8244</strain>
    </source>
</reference>
<dbReference type="EMBL" id="JMQA01000040">
    <property type="protein sequence ID" value="KFM98450.1"/>
    <property type="molecule type" value="Genomic_DNA"/>
</dbReference>
<accession>A0A090Z1Z6</accession>
<keyword evidence="2" id="KW-1185">Reference proteome</keyword>
<evidence type="ECO:0000313" key="2">
    <source>
        <dbReference type="Proteomes" id="UP000029278"/>
    </source>
</evidence>
<dbReference type="Proteomes" id="UP000029278">
    <property type="component" value="Unassembled WGS sequence"/>
</dbReference>